<evidence type="ECO:0000313" key="1">
    <source>
        <dbReference type="EMBL" id="GFT86768.1"/>
    </source>
</evidence>
<gene>
    <name evidence="1" type="primary">TY3B-I_693</name>
    <name evidence="1" type="ORF">NPIL_605701</name>
</gene>
<dbReference type="PANTHER" id="PTHR38681">
    <property type="entry name" value="RETROVIRUS-RELATED POL POLYPROTEIN FROM TRANSPOSON 412-LIKE PROTEIN-RELATED"/>
    <property type="match status" value="1"/>
</dbReference>
<dbReference type="GO" id="GO:0003676">
    <property type="term" value="F:nucleic acid binding"/>
    <property type="evidence" value="ECO:0007669"/>
    <property type="project" value="InterPro"/>
</dbReference>
<dbReference type="InterPro" id="IPR036397">
    <property type="entry name" value="RNaseH_sf"/>
</dbReference>
<proteinExistence type="predicted"/>
<reference evidence="1" key="1">
    <citation type="submission" date="2020-08" db="EMBL/GenBank/DDBJ databases">
        <title>Multicomponent nature underlies the extraordinary mechanical properties of spider dragline silk.</title>
        <authorList>
            <person name="Kono N."/>
            <person name="Nakamura H."/>
            <person name="Mori M."/>
            <person name="Yoshida Y."/>
            <person name="Ohtoshi R."/>
            <person name="Malay A.D."/>
            <person name="Moran D.A.P."/>
            <person name="Tomita M."/>
            <person name="Numata K."/>
            <person name="Arakawa K."/>
        </authorList>
    </citation>
    <scope>NUCLEOTIDE SEQUENCE</scope>
</reference>
<evidence type="ECO:0000313" key="2">
    <source>
        <dbReference type="Proteomes" id="UP000887013"/>
    </source>
</evidence>
<protein>
    <submittedName>
        <fullName evidence="1">Transposon Ty3-I Gag-Pol polyprotein</fullName>
    </submittedName>
</protein>
<organism evidence="1 2">
    <name type="scientific">Nephila pilipes</name>
    <name type="common">Giant wood spider</name>
    <name type="synonym">Nephila maculata</name>
    <dbReference type="NCBI Taxonomy" id="299642"/>
    <lineage>
        <taxon>Eukaryota</taxon>
        <taxon>Metazoa</taxon>
        <taxon>Ecdysozoa</taxon>
        <taxon>Arthropoda</taxon>
        <taxon>Chelicerata</taxon>
        <taxon>Arachnida</taxon>
        <taxon>Araneae</taxon>
        <taxon>Araneomorphae</taxon>
        <taxon>Entelegynae</taxon>
        <taxon>Araneoidea</taxon>
        <taxon>Nephilidae</taxon>
        <taxon>Nephila</taxon>
    </lineage>
</organism>
<sequence length="125" mass="14242">MRLTTSENPLFWTCRLIRTTFYHLQTNGAVERFHRQLKIAQMSHMPDSCLDIFPIVLLRIQTSYKDDMAACSAELIYGTTLKLPGELFSCTSVNEGALGFLQSLRRSVRALKPVPVSLSYLFCIH</sequence>
<dbReference type="Proteomes" id="UP000887013">
    <property type="component" value="Unassembled WGS sequence"/>
</dbReference>
<dbReference type="AlphaFoldDB" id="A0A8X6PYC2"/>
<dbReference type="PANTHER" id="PTHR38681:SF1">
    <property type="entry name" value="RETROVIRUS-RELATED POL POLYPROTEIN FROM TRANSPOSON 412-LIKE PROTEIN"/>
    <property type="match status" value="1"/>
</dbReference>
<dbReference type="Gene3D" id="3.30.420.10">
    <property type="entry name" value="Ribonuclease H-like superfamily/Ribonuclease H"/>
    <property type="match status" value="1"/>
</dbReference>
<dbReference type="OrthoDB" id="422540at2759"/>
<dbReference type="EMBL" id="BMAW01073209">
    <property type="protein sequence ID" value="GFT86768.1"/>
    <property type="molecule type" value="Genomic_DNA"/>
</dbReference>
<keyword evidence="2" id="KW-1185">Reference proteome</keyword>
<accession>A0A8X6PYC2</accession>
<comment type="caution">
    <text evidence="1">The sequence shown here is derived from an EMBL/GenBank/DDBJ whole genome shotgun (WGS) entry which is preliminary data.</text>
</comment>
<name>A0A8X6PYC2_NEPPI</name>